<feature type="region of interest" description="Disordered" evidence="1">
    <location>
        <begin position="77"/>
        <end position="108"/>
    </location>
</feature>
<organism evidence="2 3">
    <name type="scientific">Citrus x changshan-huyou</name>
    <dbReference type="NCBI Taxonomy" id="2935761"/>
    <lineage>
        <taxon>Eukaryota</taxon>
        <taxon>Viridiplantae</taxon>
        <taxon>Streptophyta</taxon>
        <taxon>Embryophyta</taxon>
        <taxon>Tracheophyta</taxon>
        <taxon>Spermatophyta</taxon>
        <taxon>Magnoliopsida</taxon>
        <taxon>eudicotyledons</taxon>
        <taxon>Gunneridae</taxon>
        <taxon>Pentapetalae</taxon>
        <taxon>rosids</taxon>
        <taxon>malvids</taxon>
        <taxon>Sapindales</taxon>
        <taxon>Rutaceae</taxon>
        <taxon>Aurantioideae</taxon>
        <taxon>Citrus</taxon>
    </lineage>
</organism>
<protein>
    <submittedName>
        <fullName evidence="2">Uncharacterized protein</fullName>
    </submittedName>
</protein>
<name>A0AAP0QGW6_9ROSI</name>
<feature type="compositionally biased region" description="Basic and acidic residues" evidence="1">
    <location>
        <begin position="89"/>
        <end position="108"/>
    </location>
</feature>
<reference evidence="2 3" key="1">
    <citation type="submission" date="2024-05" db="EMBL/GenBank/DDBJ databases">
        <title>Haplotype-resolved chromosome-level genome assembly of Huyou (Citrus changshanensis).</title>
        <authorList>
            <person name="Miao C."/>
            <person name="Chen W."/>
            <person name="Wu Y."/>
            <person name="Wang L."/>
            <person name="Zhao S."/>
            <person name="Grierson D."/>
            <person name="Xu C."/>
            <person name="Chen K."/>
        </authorList>
    </citation>
    <scope>NUCLEOTIDE SEQUENCE [LARGE SCALE GENOMIC DNA]</scope>
    <source>
        <strain evidence="2">01-14</strain>
        <tissue evidence="2">Leaf</tissue>
    </source>
</reference>
<dbReference type="Proteomes" id="UP001428341">
    <property type="component" value="Unassembled WGS sequence"/>
</dbReference>
<evidence type="ECO:0000313" key="3">
    <source>
        <dbReference type="Proteomes" id="UP001428341"/>
    </source>
</evidence>
<comment type="caution">
    <text evidence="2">The sequence shown here is derived from an EMBL/GenBank/DDBJ whole genome shotgun (WGS) entry which is preliminary data.</text>
</comment>
<dbReference type="AlphaFoldDB" id="A0AAP0QGW6"/>
<feature type="compositionally biased region" description="Polar residues" evidence="1">
    <location>
        <begin position="77"/>
        <end position="88"/>
    </location>
</feature>
<dbReference type="EMBL" id="JBCGBO010000006">
    <property type="protein sequence ID" value="KAK9192795.1"/>
    <property type="molecule type" value="Genomic_DNA"/>
</dbReference>
<gene>
    <name evidence="2" type="ORF">WN944_003488</name>
</gene>
<accession>A0AAP0QGW6</accession>
<proteinExistence type="predicted"/>
<keyword evidence="3" id="KW-1185">Reference proteome</keyword>
<sequence length="108" mass="12183">MSKLVVSYSGIVDYRRPLGFKTDEDVVTVVWSLDSWLPVELSKRVIGSSLNLSLQEEIRLPRQLTAIEPHRVSFNLQVESDPSTSHSGHATDDHGKPELKEAEEKQKL</sequence>
<evidence type="ECO:0000256" key="1">
    <source>
        <dbReference type="SAM" id="MobiDB-lite"/>
    </source>
</evidence>
<evidence type="ECO:0000313" key="2">
    <source>
        <dbReference type="EMBL" id="KAK9192795.1"/>
    </source>
</evidence>